<feature type="binding site" evidence="11">
    <location>
        <position position="72"/>
    </location>
    <ligand>
        <name>UMP</name>
        <dbReference type="ChEBI" id="CHEBI:57865"/>
    </ligand>
</feature>
<dbReference type="GO" id="GO:0044210">
    <property type="term" value="P:'de novo' CTP biosynthetic process"/>
    <property type="evidence" value="ECO:0007669"/>
    <property type="project" value="UniProtKB-UniRule"/>
</dbReference>
<evidence type="ECO:0000256" key="8">
    <source>
        <dbReference type="ARBA" id="ARBA00022840"/>
    </source>
</evidence>
<dbReference type="GeneID" id="93248775"/>
<dbReference type="GO" id="GO:0033862">
    <property type="term" value="F:UMP kinase activity"/>
    <property type="evidence" value="ECO:0007669"/>
    <property type="project" value="UniProtKB-EC"/>
</dbReference>
<feature type="binding site" evidence="11">
    <location>
        <position position="171"/>
    </location>
    <ligand>
        <name>ATP</name>
        <dbReference type="ChEBI" id="CHEBI:30616"/>
    </ligand>
</feature>
<dbReference type="PANTHER" id="PTHR42833">
    <property type="entry name" value="URIDYLATE KINASE"/>
    <property type="match status" value="1"/>
</dbReference>
<dbReference type="NCBIfam" id="TIGR02075">
    <property type="entry name" value="pyrH_bact"/>
    <property type="match status" value="1"/>
</dbReference>
<evidence type="ECO:0000256" key="9">
    <source>
        <dbReference type="ARBA" id="ARBA00022975"/>
    </source>
</evidence>
<keyword evidence="6 11" id="KW-0547">Nucleotide-binding</keyword>
<dbReference type="PIRSF" id="PIRSF005650">
    <property type="entry name" value="Uridylate_kin"/>
    <property type="match status" value="1"/>
</dbReference>
<evidence type="ECO:0000256" key="2">
    <source>
        <dbReference type="ARBA" id="ARBA00004791"/>
    </source>
</evidence>
<dbReference type="Proteomes" id="UP000009399">
    <property type="component" value="Chromosome"/>
</dbReference>
<proteinExistence type="inferred from homology"/>
<evidence type="ECO:0000259" key="12">
    <source>
        <dbReference type="Pfam" id="PF00696"/>
    </source>
</evidence>
<comment type="caution">
    <text evidence="11">Lacks conserved residue(s) required for the propagation of feature annotation.</text>
</comment>
<dbReference type="InterPro" id="IPR011817">
    <property type="entry name" value="Uridylate_kinase"/>
</dbReference>
<dbReference type="CDD" id="cd04254">
    <property type="entry name" value="AAK_UMPK-PyrH-Ec"/>
    <property type="match status" value="1"/>
</dbReference>
<evidence type="ECO:0000256" key="11">
    <source>
        <dbReference type="HAMAP-Rule" id="MF_01220"/>
    </source>
</evidence>
<accession>A0AAI8ANE9</accession>
<dbReference type="GO" id="GO:0005524">
    <property type="term" value="F:ATP binding"/>
    <property type="evidence" value="ECO:0007669"/>
    <property type="project" value="UniProtKB-KW"/>
</dbReference>
<protein>
    <recommendedName>
        <fullName evidence="11">Uridylate kinase</fullName>
        <shortName evidence="11">UK</shortName>
        <ecNumber evidence="11">2.7.4.22</ecNumber>
    </recommendedName>
    <alternativeName>
        <fullName evidence="11">Uridine monophosphate kinase</fullName>
        <shortName evidence="11">UMP kinase</shortName>
        <shortName evidence="11">UMPK</shortName>
    </alternativeName>
</protein>
<evidence type="ECO:0000256" key="4">
    <source>
        <dbReference type="ARBA" id="ARBA00022490"/>
    </source>
</evidence>
<dbReference type="Pfam" id="PF00696">
    <property type="entry name" value="AA_kinase"/>
    <property type="match status" value="1"/>
</dbReference>
<evidence type="ECO:0000256" key="7">
    <source>
        <dbReference type="ARBA" id="ARBA00022777"/>
    </source>
</evidence>
<feature type="binding site" evidence="11">
    <location>
        <position position="57"/>
    </location>
    <ligand>
        <name>ATP</name>
        <dbReference type="ChEBI" id="CHEBI:30616"/>
    </ligand>
</feature>
<feature type="binding site" evidence="11">
    <location>
        <position position="52"/>
    </location>
    <ligand>
        <name>UMP</name>
        <dbReference type="ChEBI" id="CHEBI:57865"/>
    </ligand>
</feature>
<feature type="binding site" evidence="11">
    <location>
        <position position="53"/>
    </location>
    <ligand>
        <name>ATP</name>
        <dbReference type="ChEBI" id="CHEBI:30616"/>
    </ligand>
</feature>
<keyword evidence="5 11" id="KW-0808">Transferase</keyword>
<dbReference type="SUPFAM" id="SSF53633">
    <property type="entry name" value="Carbamate kinase-like"/>
    <property type="match status" value="1"/>
</dbReference>
<evidence type="ECO:0000256" key="5">
    <source>
        <dbReference type="ARBA" id="ARBA00022679"/>
    </source>
</evidence>
<dbReference type="InterPro" id="IPR001048">
    <property type="entry name" value="Asp/Glu/Uridylate_kinase"/>
</dbReference>
<comment type="subunit">
    <text evidence="11">Homohexamer.</text>
</comment>
<feature type="binding site" evidence="11">
    <location>
        <position position="168"/>
    </location>
    <ligand>
        <name>ATP</name>
        <dbReference type="ChEBI" id="CHEBI:30616"/>
    </ligand>
</feature>
<dbReference type="HAMAP" id="MF_01220_B">
    <property type="entry name" value="PyrH_B"/>
    <property type="match status" value="1"/>
</dbReference>
<dbReference type="EC" id="2.7.4.22" evidence="11"/>
<evidence type="ECO:0000256" key="10">
    <source>
        <dbReference type="ARBA" id="ARBA00047767"/>
    </source>
</evidence>
<dbReference type="RefSeq" id="WP_013302411.1">
    <property type="nucleotide sequence ID" value="NC_019552.1"/>
</dbReference>
<comment type="activity regulation">
    <text evidence="11">Inhibited by UTP.</text>
</comment>
<feature type="binding site" evidence="11">
    <location>
        <position position="162"/>
    </location>
    <ligand>
        <name>ATP</name>
        <dbReference type="ChEBI" id="CHEBI:30616"/>
    </ligand>
</feature>
<reference evidence="13 14" key="1">
    <citation type="journal article" date="2013" name="Genome Announc.">
        <title>Complete Genome Sequence of Mycoplasma hyorhinis Strain SK76.</title>
        <authorList>
            <person name="Goodison S."/>
            <person name="Urquidi V."/>
            <person name="Kumar D."/>
            <person name="Reyes L."/>
            <person name="Rosser C.J."/>
        </authorList>
    </citation>
    <scope>NUCLEOTIDE SEQUENCE [LARGE SCALE GENOMIC DNA]</scope>
    <source>
        <strain evidence="13 14">SK76</strain>
    </source>
</reference>
<dbReference type="KEGG" id="mhs:MOS_689"/>
<evidence type="ECO:0000256" key="3">
    <source>
        <dbReference type="ARBA" id="ARBA00007614"/>
    </source>
</evidence>
<keyword evidence="8 11" id="KW-0067">ATP-binding</keyword>
<evidence type="ECO:0000313" key="14">
    <source>
        <dbReference type="Proteomes" id="UP000009399"/>
    </source>
</evidence>
<sequence length="238" mass="26325">MTKETILLKLSGESLANKEKSLAIDYELVKNVASQLKQVVKLGYRILIVVGGGNFWRGTSAEKNGIMRTKADYIGMLATLMNGLALESGFKKEGLKTRVLSSIDIDSRVCEYYVAEKAKKYLDQGNIIIFVGGTGRPYFTTDSASTLFAAEMGARKILVGKNKVAGVYDADPKTHPNAKHFETLTYHNAIEKNLKVMDSTAFTMAQDNDLELLIFDIKEEHSIVKVINGNIKHTKVVK</sequence>
<keyword evidence="7 11" id="KW-0418">Kinase</keyword>
<evidence type="ECO:0000256" key="6">
    <source>
        <dbReference type="ARBA" id="ARBA00022741"/>
    </source>
</evidence>
<evidence type="ECO:0000313" key="13">
    <source>
        <dbReference type="EMBL" id="AFX74592.1"/>
    </source>
</evidence>
<comment type="subcellular location">
    <subcellularLocation>
        <location evidence="1 11">Cytoplasm</location>
    </subcellularLocation>
</comment>
<comment type="similarity">
    <text evidence="3 11">Belongs to the UMP kinase family.</text>
</comment>
<feature type="binding site" evidence="11">
    <location>
        <begin position="134"/>
        <end position="141"/>
    </location>
    <ligand>
        <name>UMP</name>
        <dbReference type="ChEBI" id="CHEBI:57865"/>
    </ligand>
</feature>
<dbReference type="InterPro" id="IPR015963">
    <property type="entry name" value="Uridylate_kinase_bac"/>
</dbReference>
<comment type="pathway">
    <text evidence="2 11">Pyrimidine metabolism; CTP biosynthesis via de novo pathway; UDP from UMP (UMPK route): step 1/1.</text>
</comment>
<organism evidence="13 14">
    <name type="scientific">Mesomycoplasma hyorhinis SK76</name>
    <dbReference type="NCBI Taxonomy" id="1118964"/>
    <lineage>
        <taxon>Bacteria</taxon>
        <taxon>Bacillati</taxon>
        <taxon>Mycoplasmatota</taxon>
        <taxon>Mycoplasmoidales</taxon>
        <taxon>Metamycoplasmataceae</taxon>
        <taxon>Mesomycoplasma</taxon>
    </lineage>
</organism>
<feature type="binding site" evidence="11">
    <location>
        <begin position="9"/>
        <end position="12"/>
    </location>
    <ligand>
        <name>ATP</name>
        <dbReference type="ChEBI" id="CHEBI:30616"/>
    </ligand>
</feature>
<comment type="function">
    <text evidence="11">Catalyzes the reversible phosphorylation of UMP to UDP.</text>
</comment>
<evidence type="ECO:0000256" key="1">
    <source>
        <dbReference type="ARBA" id="ARBA00004496"/>
    </source>
</evidence>
<comment type="catalytic activity">
    <reaction evidence="10 11">
        <text>UMP + ATP = UDP + ADP</text>
        <dbReference type="Rhea" id="RHEA:24400"/>
        <dbReference type="ChEBI" id="CHEBI:30616"/>
        <dbReference type="ChEBI" id="CHEBI:57865"/>
        <dbReference type="ChEBI" id="CHEBI:58223"/>
        <dbReference type="ChEBI" id="CHEBI:456216"/>
        <dbReference type="EC" id="2.7.4.22"/>
    </reaction>
</comment>
<gene>
    <name evidence="11" type="primary">pyrH</name>
    <name evidence="13" type="ORF">MOS_689</name>
</gene>
<dbReference type="PANTHER" id="PTHR42833:SF4">
    <property type="entry name" value="URIDYLATE KINASE PUMPKIN, CHLOROPLASTIC"/>
    <property type="match status" value="1"/>
</dbReference>
<dbReference type="FunFam" id="3.40.1160.10:FF:000001">
    <property type="entry name" value="Uridylate kinase"/>
    <property type="match status" value="1"/>
</dbReference>
<dbReference type="GO" id="GO:0006225">
    <property type="term" value="P:UDP biosynthetic process"/>
    <property type="evidence" value="ECO:0007669"/>
    <property type="project" value="TreeGrafter"/>
</dbReference>
<dbReference type="GO" id="GO:0005737">
    <property type="term" value="C:cytoplasm"/>
    <property type="evidence" value="ECO:0007669"/>
    <property type="project" value="UniProtKB-SubCell"/>
</dbReference>
<dbReference type="Gene3D" id="3.40.1160.10">
    <property type="entry name" value="Acetylglutamate kinase-like"/>
    <property type="match status" value="1"/>
</dbReference>
<keyword evidence="9 11" id="KW-0665">Pyrimidine biosynthesis</keyword>
<feature type="domain" description="Aspartate/glutamate/uridylate kinase" evidence="12">
    <location>
        <begin position="5"/>
        <end position="216"/>
    </location>
</feature>
<keyword evidence="4 11" id="KW-0963">Cytoplasm</keyword>
<dbReference type="EMBL" id="CP003914">
    <property type="protein sequence ID" value="AFX74592.1"/>
    <property type="molecule type" value="Genomic_DNA"/>
</dbReference>
<dbReference type="InterPro" id="IPR036393">
    <property type="entry name" value="AceGlu_kinase-like_sf"/>
</dbReference>
<name>A0AAI8ANE9_MESHY</name>
<dbReference type="AlphaFoldDB" id="A0AAI8ANE9"/>